<feature type="compositionally biased region" description="Acidic residues" evidence="5">
    <location>
        <begin position="49"/>
        <end position="67"/>
    </location>
</feature>
<feature type="compositionally biased region" description="Basic and acidic residues" evidence="5">
    <location>
        <begin position="68"/>
        <end position="81"/>
    </location>
</feature>
<feature type="compositionally biased region" description="Gly residues" evidence="5">
    <location>
        <begin position="1014"/>
        <end position="1023"/>
    </location>
</feature>
<feature type="compositionally biased region" description="Acidic residues" evidence="5">
    <location>
        <begin position="983"/>
        <end position="1006"/>
    </location>
</feature>
<dbReference type="EMBL" id="MU006221">
    <property type="protein sequence ID" value="KAF2829455.1"/>
    <property type="molecule type" value="Genomic_DNA"/>
</dbReference>
<organism evidence="8 9">
    <name type="scientific">Ophiobolus disseminans</name>
    <dbReference type="NCBI Taxonomy" id="1469910"/>
    <lineage>
        <taxon>Eukaryota</taxon>
        <taxon>Fungi</taxon>
        <taxon>Dikarya</taxon>
        <taxon>Ascomycota</taxon>
        <taxon>Pezizomycotina</taxon>
        <taxon>Dothideomycetes</taxon>
        <taxon>Pleosporomycetidae</taxon>
        <taxon>Pleosporales</taxon>
        <taxon>Pleosporineae</taxon>
        <taxon>Phaeosphaeriaceae</taxon>
        <taxon>Ophiobolus</taxon>
    </lineage>
</organism>
<protein>
    <recommendedName>
        <fullName evidence="10">P-loop containing nucleoside triphosphate hydrolase protein</fullName>
    </recommendedName>
</protein>
<feature type="compositionally biased region" description="Acidic residues" evidence="5">
    <location>
        <begin position="131"/>
        <end position="149"/>
    </location>
</feature>
<evidence type="ECO:0000259" key="6">
    <source>
        <dbReference type="PROSITE" id="PS51192"/>
    </source>
</evidence>
<feature type="compositionally biased region" description="Basic and acidic residues" evidence="5">
    <location>
        <begin position="1348"/>
        <end position="1358"/>
    </location>
</feature>
<dbReference type="InterPro" id="IPR000330">
    <property type="entry name" value="SNF2_N"/>
</dbReference>
<keyword evidence="3" id="KW-0347">Helicase</keyword>
<keyword evidence="9" id="KW-1185">Reference proteome</keyword>
<dbReference type="Pfam" id="PF00176">
    <property type="entry name" value="SNF2-rel_dom"/>
    <property type="match status" value="1"/>
</dbReference>
<keyword evidence="2" id="KW-0378">Hydrolase</keyword>
<dbReference type="CDD" id="cd18793">
    <property type="entry name" value="SF2_C_SNF"/>
    <property type="match status" value="1"/>
</dbReference>
<feature type="compositionally biased region" description="Polar residues" evidence="5">
    <location>
        <begin position="192"/>
        <end position="201"/>
    </location>
</feature>
<dbReference type="InterPro" id="IPR049730">
    <property type="entry name" value="SNF2/RAD54-like_C"/>
</dbReference>
<evidence type="ECO:0000256" key="2">
    <source>
        <dbReference type="ARBA" id="ARBA00022801"/>
    </source>
</evidence>
<dbReference type="InterPro" id="IPR027417">
    <property type="entry name" value="P-loop_NTPase"/>
</dbReference>
<name>A0A6A7AA13_9PLEO</name>
<dbReference type="GO" id="GO:0016787">
    <property type="term" value="F:hydrolase activity"/>
    <property type="evidence" value="ECO:0007669"/>
    <property type="project" value="UniProtKB-KW"/>
</dbReference>
<feature type="compositionally biased region" description="Basic and acidic residues" evidence="5">
    <location>
        <begin position="973"/>
        <end position="982"/>
    </location>
</feature>
<feature type="compositionally biased region" description="Basic and acidic residues" evidence="5">
    <location>
        <begin position="343"/>
        <end position="357"/>
    </location>
</feature>
<dbReference type="GO" id="GO:0005634">
    <property type="term" value="C:nucleus"/>
    <property type="evidence" value="ECO:0007669"/>
    <property type="project" value="TreeGrafter"/>
</dbReference>
<dbReference type="PROSITE" id="PS51192">
    <property type="entry name" value="HELICASE_ATP_BIND_1"/>
    <property type="match status" value="1"/>
</dbReference>
<feature type="region of interest" description="Disordered" evidence="5">
    <location>
        <begin position="1"/>
        <end position="284"/>
    </location>
</feature>
<feature type="compositionally biased region" description="Acidic residues" evidence="5">
    <location>
        <begin position="388"/>
        <end position="400"/>
    </location>
</feature>
<evidence type="ECO:0000256" key="1">
    <source>
        <dbReference type="ARBA" id="ARBA00022741"/>
    </source>
</evidence>
<feature type="region of interest" description="Disordered" evidence="5">
    <location>
        <begin position="329"/>
        <end position="535"/>
    </location>
</feature>
<dbReference type="InterPro" id="IPR038718">
    <property type="entry name" value="SNF2-like_sf"/>
</dbReference>
<dbReference type="OrthoDB" id="448448at2759"/>
<accession>A0A6A7AA13</accession>
<dbReference type="InterPro" id="IPR001650">
    <property type="entry name" value="Helicase_C-like"/>
</dbReference>
<dbReference type="GO" id="GO:0008094">
    <property type="term" value="F:ATP-dependent activity, acting on DNA"/>
    <property type="evidence" value="ECO:0007669"/>
    <property type="project" value="TreeGrafter"/>
</dbReference>
<evidence type="ECO:0008006" key="10">
    <source>
        <dbReference type="Google" id="ProtNLM"/>
    </source>
</evidence>
<dbReference type="SMART" id="SM00490">
    <property type="entry name" value="HELICc"/>
    <property type="match status" value="1"/>
</dbReference>
<evidence type="ECO:0000313" key="8">
    <source>
        <dbReference type="EMBL" id="KAF2829455.1"/>
    </source>
</evidence>
<feature type="compositionally biased region" description="Polar residues" evidence="5">
    <location>
        <begin position="507"/>
        <end position="518"/>
    </location>
</feature>
<dbReference type="GO" id="GO:0006281">
    <property type="term" value="P:DNA repair"/>
    <property type="evidence" value="ECO:0007669"/>
    <property type="project" value="TreeGrafter"/>
</dbReference>
<dbReference type="PROSITE" id="PS51194">
    <property type="entry name" value="HELICASE_CTER"/>
    <property type="match status" value="1"/>
</dbReference>
<dbReference type="CDD" id="cd18008">
    <property type="entry name" value="DEXDc_SHPRH-like"/>
    <property type="match status" value="1"/>
</dbReference>
<reference evidence="8" key="1">
    <citation type="journal article" date="2020" name="Stud. Mycol.">
        <title>101 Dothideomycetes genomes: a test case for predicting lifestyles and emergence of pathogens.</title>
        <authorList>
            <person name="Haridas S."/>
            <person name="Albert R."/>
            <person name="Binder M."/>
            <person name="Bloem J."/>
            <person name="Labutti K."/>
            <person name="Salamov A."/>
            <person name="Andreopoulos B."/>
            <person name="Baker S."/>
            <person name="Barry K."/>
            <person name="Bills G."/>
            <person name="Bluhm B."/>
            <person name="Cannon C."/>
            <person name="Castanera R."/>
            <person name="Culley D."/>
            <person name="Daum C."/>
            <person name="Ezra D."/>
            <person name="Gonzalez J."/>
            <person name="Henrissat B."/>
            <person name="Kuo A."/>
            <person name="Liang C."/>
            <person name="Lipzen A."/>
            <person name="Lutzoni F."/>
            <person name="Magnuson J."/>
            <person name="Mondo S."/>
            <person name="Nolan M."/>
            <person name="Ohm R."/>
            <person name="Pangilinan J."/>
            <person name="Park H.-J."/>
            <person name="Ramirez L."/>
            <person name="Alfaro M."/>
            <person name="Sun H."/>
            <person name="Tritt A."/>
            <person name="Yoshinaga Y."/>
            <person name="Zwiers L.-H."/>
            <person name="Turgeon B."/>
            <person name="Goodwin S."/>
            <person name="Spatafora J."/>
            <person name="Crous P."/>
            <person name="Grigoriev I."/>
        </authorList>
    </citation>
    <scope>NUCLEOTIDE SEQUENCE</scope>
    <source>
        <strain evidence="8">CBS 113818</strain>
    </source>
</reference>
<proteinExistence type="predicted"/>
<dbReference type="Gene3D" id="3.40.50.300">
    <property type="entry name" value="P-loop containing nucleotide triphosphate hydrolases"/>
    <property type="match status" value="1"/>
</dbReference>
<dbReference type="FunFam" id="3.40.50.300:FF:003823">
    <property type="entry name" value="SNF2 family helicase, putative"/>
    <property type="match status" value="1"/>
</dbReference>
<dbReference type="Gene3D" id="3.40.50.10810">
    <property type="entry name" value="Tandem AAA-ATPase domain"/>
    <property type="match status" value="1"/>
</dbReference>
<dbReference type="InterPro" id="IPR050628">
    <property type="entry name" value="SNF2_RAD54_helicase_TF"/>
</dbReference>
<sequence length="1367" mass="152557">MSVEGLPDDVEAPTTRSLAGTQGDHAQGATQVGIQENVPGDSQGGAQEDISDGDQEDTADDIEEDVIEADHENAQEADPRHGFQQTSVELDEDLDEDGEDDQDAVFESIEQELGLEAGSLNPVADDISTAEQDEESEEQDDETMDDEQPESEHVPTRLQEITEPQDEAKPMDGVQDESNVNGEEESLGEQPQEGSNFQPTQVEEEQLDNDPSSLFVSERATPAPQPPTRHQTSASMGPPPRPTKASSNAGISTFAKLRNMQKRLEETRNAAKKQATTYSNHADPDNEAYLEAILLPITPPSSTPKPEVDGDEMADRLAQAEFQRLQRHYNELKRKNGSLTFRQDVEWMKVKGANEARKSKRRRDLAKAQDDQEGDTELFPDARPRNDDNDDREEESDDAFGFDKSPDSRKRRRRDLPRKEPKQMSMQEAELQSMKVALEASEDLPKKKRKKAPAADDSSQEAPSSGKGKASKPKSKTTKSKAAPKKPATGTRKTAKGRREVDHAVKQASSLFNSNVFEQQAGPGEAEQPTFRSRNKQDALKELIASVPLDDRQQARSDMSVLLAATKDFDGRGSVKAAGGNWLVRGMSTSLKGYQILGSAFMRRRENAAEEPLGGLMADQMGLGKTLMMLANIVNGQPGKGQQPRTTLLVAGPALLGQWAKEIEQHTNCGLRVMRYGAGTRIDSNHAYDILKGHDIILTTYSEVMKSYPKNEPPIECQTAEQKMTWWKSVYDQQRGVLHRMQFLRIVLDEAQAIKNHMGRTSIACRALMAKHKWALSGTPILNSLTELYPYFKFLGVPHTGSFKIFKHNYCDTKDIENTERLLVRLSQFMIRRTHADRMFNAPILKLPQADQATFWCEFNPVERCIYEIVHQRFAKNINLWQKKGVLEKSYGNVLVMLLRLRQLTAHVLMLQFVMRDILEVEDIERIKEVVNEEAVDSSTRHGSTIIAIRKQLEKHAIDEKQKAAAKAKAAAEAKAAGKEAEDIADEEDNSGEAEPEMEPEEEEEEARQSTGQAGAGLGGSGRNFGKEYNFKPFLKSLKTGESWEKAKKKARCSWCNKQPTHPYIAGCGHLICLDPCLELSSTSAAEVGKAEAPCKTCGITSKAYIPFEAEQDDPIYGVAESTRSKSGAKAAKQRERRDREEIKDDWLAMVGHDVLPSAKTLAIKAQILNWRKEDPKVKIIIYTQFLAMVKIMAKIFQLEGWPLTSPQYVGTMSLPAREKAITTFADNSNVNILLASLRCGGLGLNLTMASRVIMVDPWWNGASEQQAFCRVFRIGQKEETYMSRFCVSNTVDARLIAMQERKQQEINEVMEDDGTRVKKMSIPDLMRLFGNLDEDANGKPFIMVDNPDPRGGFRADRDDEGYADEF</sequence>
<keyword evidence="1" id="KW-0547">Nucleotide-binding</keyword>
<feature type="compositionally biased region" description="Acidic residues" evidence="5">
    <location>
        <begin position="1"/>
        <end position="11"/>
    </location>
</feature>
<dbReference type="PANTHER" id="PTHR45626">
    <property type="entry name" value="TRANSCRIPTION TERMINATION FACTOR 2-RELATED"/>
    <property type="match status" value="1"/>
</dbReference>
<feature type="region of interest" description="Disordered" evidence="5">
    <location>
        <begin position="1346"/>
        <end position="1367"/>
    </location>
</feature>
<feature type="domain" description="Helicase ATP-binding" evidence="6">
    <location>
        <begin position="606"/>
        <end position="798"/>
    </location>
</feature>
<feature type="region of interest" description="Disordered" evidence="5">
    <location>
        <begin position="973"/>
        <end position="1024"/>
    </location>
</feature>
<evidence type="ECO:0000256" key="5">
    <source>
        <dbReference type="SAM" id="MobiDB-lite"/>
    </source>
</evidence>
<dbReference type="Pfam" id="PF00271">
    <property type="entry name" value="Helicase_C"/>
    <property type="match status" value="1"/>
</dbReference>
<dbReference type="GO" id="GO:0005524">
    <property type="term" value="F:ATP binding"/>
    <property type="evidence" value="ECO:0007669"/>
    <property type="project" value="UniProtKB-KW"/>
</dbReference>
<feature type="compositionally biased region" description="Basic residues" evidence="5">
    <location>
        <begin position="469"/>
        <end position="484"/>
    </location>
</feature>
<evidence type="ECO:0000313" key="9">
    <source>
        <dbReference type="Proteomes" id="UP000799424"/>
    </source>
</evidence>
<dbReference type="InterPro" id="IPR014001">
    <property type="entry name" value="Helicase_ATP-bd"/>
</dbReference>
<gene>
    <name evidence="8" type="ORF">CC86DRAFT_287097</name>
</gene>
<evidence type="ECO:0000256" key="4">
    <source>
        <dbReference type="ARBA" id="ARBA00022840"/>
    </source>
</evidence>
<feature type="compositionally biased region" description="Acidic residues" evidence="5">
    <location>
        <begin position="89"/>
        <end position="104"/>
    </location>
</feature>
<dbReference type="SUPFAM" id="SSF52540">
    <property type="entry name" value="P-loop containing nucleoside triphosphate hydrolases"/>
    <property type="match status" value="2"/>
</dbReference>
<evidence type="ECO:0000256" key="3">
    <source>
        <dbReference type="ARBA" id="ARBA00022806"/>
    </source>
</evidence>
<evidence type="ECO:0000259" key="7">
    <source>
        <dbReference type="PROSITE" id="PS51194"/>
    </source>
</evidence>
<dbReference type="PANTHER" id="PTHR45626:SF17">
    <property type="entry name" value="HELICASE-LIKE TRANSCRIPTION FACTOR"/>
    <property type="match status" value="1"/>
</dbReference>
<feature type="domain" description="Helicase C-terminal" evidence="7">
    <location>
        <begin position="1163"/>
        <end position="1315"/>
    </location>
</feature>
<keyword evidence="4" id="KW-0067">ATP-binding</keyword>
<dbReference type="SMART" id="SM00487">
    <property type="entry name" value="DEXDc"/>
    <property type="match status" value="1"/>
</dbReference>
<dbReference type="GO" id="GO:0004386">
    <property type="term" value="F:helicase activity"/>
    <property type="evidence" value="ECO:0007669"/>
    <property type="project" value="UniProtKB-KW"/>
</dbReference>
<dbReference type="Proteomes" id="UP000799424">
    <property type="component" value="Unassembled WGS sequence"/>
</dbReference>
<dbReference type="FunFam" id="3.40.50.10810:FF:000116">
    <property type="entry name" value="SNF2 family helicase, putative"/>
    <property type="match status" value="1"/>
</dbReference>